<reference evidence="3" key="3">
    <citation type="submission" date="2018-08" db="UniProtKB">
        <authorList>
            <consortium name="EnsemblPlants"/>
        </authorList>
    </citation>
    <scope>IDENTIFICATION</scope>
    <source>
        <strain evidence="3">cv. Bd21</strain>
    </source>
</reference>
<dbReference type="OMA" id="VEWTPAC"/>
<proteinExistence type="predicted"/>
<keyword evidence="1" id="KW-0732">Signal</keyword>
<dbReference type="FunCoup" id="I1I2C8">
    <property type="interactions" value="817"/>
</dbReference>
<evidence type="ECO:0000256" key="1">
    <source>
        <dbReference type="SAM" id="SignalP"/>
    </source>
</evidence>
<feature type="signal peptide" evidence="1">
    <location>
        <begin position="1"/>
        <end position="35"/>
    </location>
</feature>
<evidence type="ECO:0000313" key="4">
    <source>
        <dbReference type="Proteomes" id="UP000008810"/>
    </source>
</evidence>
<evidence type="ECO:0000313" key="3">
    <source>
        <dbReference type="EnsemblPlants" id="KQJ95807"/>
    </source>
</evidence>
<feature type="chain" id="PRO_5014095050" evidence="1">
    <location>
        <begin position="36"/>
        <end position="70"/>
    </location>
</feature>
<reference evidence="2 3" key="1">
    <citation type="journal article" date="2010" name="Nature">
        <title>Genome sequencing and analysis of the model grass Brachypodium distachyon.</title>
        <authorList>
            <consortium name="International Brachypodium Initiative"/>
        </authorList>
    </citation>
    <scope>NUCLEOTIDE SEQUENCE [LARGE SCALE GENOMIC DNA]</scope>
    <source>
        <strain evidence="2 3">Bd21</strain>
    </source>
</reference>
<accession>I1I2C8</accession>
<dbReference type="InParanoid" id="I1I2C8"/>
<protein>
    <submittedName>
        <fullName evidence="2 3">Uncharacterized protein</fullName>
    </submittedName>
</protein>
<dbReference type="Proteomes" id="UP000008810">
    <property type="component" value="Chromosome 3"/>
</dbReference>
<evidence type="ECO:0000313" key="2">
    <source>
        <dbReference type="EMBL" id="KQJ95807.1"/>
    </source>
</evidence>
<sequence length="70" mass="7310">MAAAGALRALLVFLAVQAFMVLMLMAASSLTTVQGGRPVGVEWTPACCFNHPDCCQRWMATVAAAANAKP</sequence>
<name>I1I2C8_BRADI</name>
<dbReference type="EnsemblPlants" id="KQJ95807">
    <property type="protein sequence ID" value="KQJ95807"/>
    <property type="gene ID" value="BRADI_3g19150v3"/>
</dbReference>
<keyword evidence="4" id="KW-1185">Reference proteome</keyword>
<organism evidence="3">
    <name type="scientific">Brachypodium distachyon</name>
    <name type="common">Purple false brome</name>
    <name type="synonym">Trachynia distachya</name>
    <dbReference type="NCBI Taxonomy" id="15368"/>
    <lineage>
        <taxon>Eukaryota</taxon>
        <taxon>Viridiplantae</taxon>
        <taxon>Streptophyta</taxon>
        <taxon>Embryophyta</taxon>
        <taxon>Tracheophyta</taxon>
        <taxon>Spermatophyta</taxon>
        <taxon>Magnoliopsida</taxon>
        <taxon>Liliopsida</taxon>
        <taxon>Poales</taxon>
        <taxon>Poaceae</taxon>
        <taxon>BOP clade</taxon>
        <taxon>Pooideae</taxon>
        <taxon>Stipodae</taxon>
        <taxon>Brachypodieae</taxon>
        <taxon>Brachypodium</taxon>
    </lineage>
</organism>
<reference evidence="2" key="2">
    <citation type="submission" date="2017-06" db="EMBL/GenBank/DDBJ databases">
        <title>WGS assembly of Brachypodium distachyon.</title>
        <authorList>
            <consortium name="The International Brachypodium Initiative"/>
            <person name="Lucas S."/>
            <person name="Harmon-Smith M."/>
            <person name="Lail K."/>
            <person name="Tice H."/>
            <person name="Grimwood J."/>
            <person name="Bruce D."/>
            <person name="Barry K."/>
            <person name="Shu S."/>
            <person name="Lindquist E."/>
            <person name="Wang M."/>
            <person name="Pitluck S."/>
            <person name="Vogel J.P."/>
            <person name="Garvin D.F."/>
            <person name="Mockler T.C."/>
            <person name="Schmutz J."/>
            <person name="Rokhsar D."/>
            <person name="Bevan M.W."/>
        </authorList>
    </citation>
    <scope>NUCLEOTIDE SEQUENCE</scope>
    <source>
        <strain evidence="2">Bd21</strain>
    </source>
</reference>
<dbReference type="AlphaFoldDB" id="I1I2C8"/>
<dbReference type="Gramene" id="KQJ95807">
    <property type="protein sequence ID" value="KQJ95807"/>
    <property type="gene ID" value="BRADI_3g19150v3"/>
</dbReference>
<dbReference type="HOGENOM" id="CLU_181770_1_0_1"/>
<dbReference type="EMBL" id="CM000882">
    <property type="protein sequence ID" value="KQJ95807.1"/>
    <property type="molecule type" value="Genomic_DNA"/>
</dbReference>
<gene>
    <name evidence="2" type="ORF">BRADI_3g19150v3</name>
</gene>